<comment type="caution">
    <text evidence="1">The sequence shown here is derived from an EMBL/GenBank/DDBJ whole genome shotgun (WGS) entry which is preliminary data.</text>
</comment>
<organism evidence="1 2">
    <name type="scientific">Streptomyces uncialis</name>
    <dbReference type="NCBI Taxonomy" id="1048205"/>
    <lineage>
        <taxon>Bacteria</taxon>
        <taxon>Bacillati</taxon>
        <taxon>Actinomycetota</taxon>
        <taxon>Actinomycetes</taxon>
        <taxon>Kitasatosporales</taxon>
        <taxon>Streptomycetaceae</taxon>
        <taxon>Streptomyces</taxon>
    </lineage>
</organism>
<dbReference type="Gene3D" id="3.40.830.10">
    <property type="entry name" value="LigB-like"/>
    <property type="match status" value="1"/>
</dbReference>
<evidence type="ECO:0000313" key="1">
    <source>
        <dbReference type="EMBL" id="OKH93277.1"/>
    </source>
</evidence>
<reference evidence="1 2" key="1">
    <citation type="submission" date="2015-06" db="EMBL/GenBank/DDBJ databases">
        <title>Cloning and characterization of the uncialamcin biosynthetic gene cluster.</title>
        <authorList>
            <person name="Yan X."/>
            <person name="Huang T."/>
            <person name="Ge H."/>
            <person name="Shen B."/>
        </authorList>
    </citation>
    <scope>NUCLEOTIDE SEQUENCE [LARGE SCALE GENOMIC DNA]</scope>
    <source>
        <strain evidence="1 2">DCA2648</strain>
    </source>
</reference>
<accession>A0A1Q4V634</accession>
<evidence type="ECO:0008006" key="3">
    <source>
        <dbReference type="Google" id="ProtNLM"/>
    </source>
</evidence>
<name>A0A1Q4V634_9ACTN</name>
<evidence type="ECO:0000313" key="2">
    <source>
        <dbReference type="Proteomes" id="UP000186455"/>
    </source>
</evidence>
<sequence>MLVAAAVCPCPPLLVPEVAAGAAPELDGLRAACDEALRTVLDARPELIVVVGPGPAADSAWHDQGAPGSFRPYGVAVDVRLGATPAGGAGVPVLRSPLPLSLTVGAWLLERAGWRGPVRGLEVGAGREWPANSEDGVRVAALAERVGLLVMGDGSARRDLKAPGYLDERAEEADAGIAAALARTGTDHFLPWLDADLARELMISGRSPWQVLDGAAGPALGGRLLYDAAPYGVGYFVASWS</sequence>
<keyword evidence="2" id="KW-1185">Reference proteome</keyword>
<dbReference type="CDD" id="cd07951">
    <property type="entry name" value="ED_3B_N_AMMECR1"/>
    <property type="match status" value="1"/>
</dbReference>
<dbReference type="Proteomes" id="UP000186455">
    <property type="component" value="Unassembled WGS sequence"/>
</dbReference>
<proteinExistence type="predicted"/>
<dbReference type="RefSeq" id="WP_073789358.1">
    <property type="nucleotide sequence ID" value="NZ_LFBV01000004.1"/>
</dbReference>
<protein>
    <recommendedName>
        <fullName evidence="3">Aromatic ring-opening dioxygenase LigA</fullName>
    </recommendedName>
</protein>
<gene>
    <name evidence="1" type="ORF">AB852_17155</name>
</gene>
<dbReference type="AlphaFoldDB" id="A0A1Q4V634"/>
<dbReference type="EMBL" id="LFBV01000004">
    <property type="protein sequence ID" value="OKH93277.1"/>
    <property type="molecule type" value="Genomic_DNA"/>
</dbReference>
<dbReference type="STRING" id="1048205.AB852_17155"/>
<dbReference type="SUPFAM" id="SSF53213">
    <property type="entry name" value="LigB-like"/>
    <property type="match status" value="1"/>
</dbReference>